<organism evidence="1">
    <name type="scientific">marine metagenome</name>
    <dbReference type="NCBI Taxonomy" id="408172"/>
    <lineage>
        <taxon>unclassified sequences</taxon>
        <taxon>metagenomes</taxon>
        <taxon>ecological metagenomes</taxon>
    </lineage>
</organism>
<gene>
    <name evidence="1" type="ORF">METZ01_LOCUS143278</name>
</gene>
<evidence type="ECO:0000313" key="1">
    <source>
        <dbReference type="EMBL" id="SVA90424.1"/>
    </source>
</evidence>
<proteinExistence type="predicted"/>
<name>A0A381ZMT1_9ZZZZ</name>
<dbReference type="EMBL" id="UINC01021898">
    <property type="protein sequence ID" value="SVA90424.1"/>
    <property type="molecule type" value="Genomic_DNA"/>
</dbReference>
<dbReference type="AlphaFoldDB" id="A0A381ZMT1"/>
<protein>
    <submittedName>
        <fullName evidence="1">Uncharacterized protein</fullName>
    </submittedName>
</protein>
<feature type="non-terminal residue" evidence="1">
    <location>
        <position position="1"/>
    </location>
</feature>
<reference evidence="1" key="1">
    <citation type="submission" date="2018-05" db="EMBL/GenBank/DDBJ databases">
        <authorList>
            <person name="Lanie J.A."/>
            <person name="Ng W.-L."/>
            <person name="Kazmierczak K.M."/>
            <person name="Andrzejewski T.M."/>
            <person name="Davidsen T.M."/>
            <person name="Wayne K.J."/>
            <person name="Tettelin H."/>
            <person name="Glass J.I."/>
            <person name="Rusch D."/>
            <person name="Podicherti R."/>
            <person name="Tsui H.-C.T."/>
            <person name="Winkler M.E."/>
        </authorList>
    </citation>
    <scope>NUCLEOTIDE SEQUENCE</scope>
</reference>
<sequence>VARVKVKDSEKLDPSNIRHVINLLESDKPITKKEACSLLRISYNTTRLGNIITGFKERQEIVKRLRAKNYGKPATEQETINAIESYLDGEPIYKIAESMYRSSAFIKGIMERNNVPVRTTSHSYFHPKLLPDEVLTEDFEPGELVWSAQYNHTAEITGRHDRDDIHYPCYGIQVLGDYAKHAYVPWYELGSLRHLQQLGVKINDEIPILRENGRGR</sequence>
<accession>A0A381ZMT1</accession>